<accession>A0A1I6BNZ3</accession>
<reference evidence="3 4" key="1">
    <citation type="submission" date="2016-10" db="EMBL/GenBank/DDBJ databases">
        <authorList>
            <person name="de Groot N.N."/>
        </authorList>
    </citation>
    <scope>NUCLEOTIDE SEQUENCE [LARGE SCALE GENOMIC DNA]</scope>
    <source>
        <strain evidence="3 4">JCM 18415</strain>
    </source>
</reference>
<keyword evidence="2" id="KW-0378">Hydrolase</keyword>
<dbReference type="PANTHER" id="PTHR31793">
    <property type="entry name" value="4-HYDROXYBENZOYL-COA THIOESTERASE FAMILY MEMBER"/>
    <property type="match status" value="1"/>
</dbReference>
<sequence length="285" mass="32225">MTTTADNTDFSCTLSPRFTDLDNWRHVNNSRLYQLHQEARMRLQLDCLGKNSWYSDDVRLRPLRSNTQFRQETFYGEDIQATVRVVSVARDQFRLLSTLYQNGRLVGTQDVTMGATAQSHRVDLPTATFEQLAARLSAEPAPELDEPSYLDHLHHIHNFPVHQQLTPRFADVDADSQRSEAALARYMEQARFGGIRQLDFDGLRVMVAAVDISFTDYHMSWTPVELASGISHIGNSSFRFTGCALHKGEIQVAASSVMVVIDPATSRPAPLPRSLREQLEGWFIG</sequence>
<dbReference type="InterPro" id="IPR029069">
    <property type="entry name" value="HotDog_dom_sf"/>
</dbReference>
<evidence type="ECO:0000256" key="2">
    <source>
        <dbReference type="ARBA" id="ARBA00022801"/>
    </source>
</evidence>
<dbReference type="STRING" id="1002526.SAMN05216578_10574"/>
<dbReference type="Gene3D" id="3.10.129.10">
    <property type="entry name" value="Hotdog Thioesterase"/>
    <property type="match status" value="2"/>
</dbReference>
<dbReference type="SUPFAM" id="SSF54637">
    <property type="entry name" value="Thioesterase/thiol ester dehydrase-isomerase"/>
    <property type="match status" value="2"/>
</dbReference>
<dbReference type="AlphaFoldDB" id="A0A1I6BNZ3"/>
<dbReference type="Pfam" id="PF13279">
    <property type="entry name" value="4HBT_2"/>
    <property type="match status" value="1"/>
</dbReference>
<dbReference type="PANTHER" id="PTHR31793:SF27">
    <property type="entry name" value="NOVEL THIOESTERASE SUPERFAMILY DOMAIN AND SAPOSIN A-TYPE DOMAIN CONTAINING PROTEIN (0610012H03RIK)"/>
    <property type="match status" value="1"/>
</dbReference>
<dbReference type="InterPro" id="IPR050563">
    <property type="entry name" value="4-hydroxybenzoyl-CoA_TE"/>
</dbReference>
<evidence type="ECO:0000313" key="3">
    <source>
        <dbReference type="EMBL" id="SFQ82655.1"/>
    </source>
</evidence>
<gene>
    <name evidence="3" type="ORF">SAMN05216578_10574</name>
</gene>
<evidence type="ECO:0000313" key="4">
    <source>
        <dbReference type="Proteomes" id="UP000242815"/>
    </source>
</evidence>
<comment type="similarity">
    <text evidence="1">Belongs to the 4-hydroxybenzoyl-CoA thioesterase family.</text>
</comment>
<evidence type="ECO:0000256" key="1">
    <source>
        <dbReference type="ARBA" id="ARBA00005953"/>
    </source>
</evidence>
<organism evidence="3 4">
    <name type="scientific">Halopseudomonas formosensis</name>
    <dbReference type="NCBI Taxonomy" id="1002526"/>
    <lineage>
        <taxon>Bacteria</taxon>
        <taxon>Pseudomonadati</taxon>
        <taxon>Pseudomonadota</taxon>
        <taxon>Gammaproteobacteria</taxon>
        <taxon>Pseudomonadales</taxon>
        <taxon>Pseudomonadaceae</taxon>
        <taxon>Halopseudomonas</taxon>
    </lineage>
</organism>
<dbReference type="GO" id="GO:0047617">
    <property type="term" value="F:fatty acyl-CoA hydrolase activity"/>
    <property type="evidence" value="ECO:0007669"/>
    <property type="project" value="TreeGrafter"/>
</dbReference>
<name>A0A1I6BNZ3_9GAMM</name>
<dbReference type="RefSeq" id="WP_090538771.1">
    <property type="nucleotide sequence ID" value="NZ_FOYD01000005.1"/>
</dbReference>
<dbReference type="OrthoDB" id="9799036at2"/>
<protein>
    <submittedName>
        <fullName evidence="3">Acyl-CoA thioesterase FadM</fullName>
    </submittedName>
</protein>
<dbReference type="EMBL" id="FOYD01000005">
    <property type="protein sequence ID" value="SFQ82655.1"/>
    <property type="molecule type" value="Genomic_DNA"/>
</dbReference>
<dbReference type="Proteomes" id="UP000242815">
    <property type="component" value="Unassembled WGS sequence"/>
</dbReference>
<proteinExistence type="inferred from homology"/>